<evidence type="ECO:0000313" key="2">
    <source>
        <dbReference type="Proteomes" id="UP000198755"/>
    </source>
</evidence>
<dbReference type="AlphaFoldDB" id="A0A1I4CLS2"/>
<proteinExistence type="predicted"/>
<gene>
    <name evidence="1" type="ORF">SAMN05444581_12318</name>
</gene>
<dbReference type="Proteomes" id="UP000198755">
    <property type="component" value="Unassembled WGS sequence"/>
</dbReference>
<name>A0A1I4CLS2_9HYPH</name>
<dbReference type="EMBL" id="FOSN01000023">
    <property type="protein sequence ID" value="SFK81016.1"/>
    <property type="molecule type" value="Genomic_DNA"/>
</dbReference>
<dbReference type="RefSeq" id="WP_139223702.1">
    <property type="nucleotide sequence ID" value="NZ_FOSN01000023.1"/>
</dbReference>
<reference evidence="1 2" key="1">
    <citation type="submission" date="2016-10" db="EMBL/GenBank/DDBJ databases">
        <authorList>
            <person name="de Groot N.N."/>
        </authorList>
    </citation>
    <scope>NUCLEOTIDE SEQUENCE [LARGE SCALE GENOMIC DNA]</scope>
    <source>
        <strain evidence="1 2">NE2</strain>
    </source>
</reference>
<evidence type="ECO:0000313" key="1">
    <source>
        <dbReference type="EMBL" id="SFK81016.1"/>
    </source>
</evidence>
<keyword evidence="2" id="KW-1185">Reference proteome</keyword>
<organism evidence="1 2">
    <name type="scientific">Methylocapsa palsarum</name>
    <dbReference type="NCBI Taxonomy" id="1612308"/>
    <lineage>
        <taxon>Bacteria</taxon>
        <taxon>Pseudomonadati</taxon>
        <taxon>Pseudomonadota</taxon>
        <taxon>Alphaproteobacteria</taxon>
        <taxon>Hyphomicrobiales</taxon>
        <taxon>Beijerinckiaceae</taxon>
        <taxon>Methylocapsa</taxon>
    </lineage>
</organism>
<protein>
    <submittedName>
        <fullName evidence="1">Uncharacterized protein</fullName>
    </submittedName>
</protein>
<sequence length="75" mass="8316">MTRGAFLIAYDTQQQQKYPWASVQNKRAELLPQCGVVTGALSFNRMSRSVLASENTCPWSLAKAARPSSLQRNGK</sequence>
<accession>A0A1I4CLS2</accession>